<organism evidence="7 8">
    <name type="scientific">Chaetoceros tenuissimus</name>
    <dbReference type="NCBI Taxonomy" id="426638"/>
    <lineage>
        <taxon>Eukaryota</taxon>
        <taxon>Sar</taxon>
        <taxon>Stramenopiles</taxon>
        <taxon>Ochrophyta</taxon>
        <taxon>Bacillariophyta</taxon>
        <taxon>Coscinodiscophyceae</taxon>
        <taxon>Chaetocerotophycidae</taxon>
        <taxon>Chaetocerotales</taxon>
        <taxon>Chaetocerotaceae</taxon>
        <taxon>Chaetoceros</taxon>
    </lineage>
</organism>
<evidence type="ECO:0000256" key="1">
    <source>
        <dbReference type="ARBA" id="ARBA00004141"/>
    </source>
</evidence>
<dbReference type="PANTHER" id="PTHR23112:SF0">
    <property type="entry name" value="TRANSMEMBRANE PROTEIN 116"/>
    <property type="match status" value="1"/>
</dbReference>
<dbReference type="Proteomes" id="UP001054902">
    <property type="component" value="Unassembled WGS sequence"/>
</dbReference>
<dbReference type="EMBL" id="BLLK01000045">
    <property type="protein sequence ID" value="GFH52584.1"/>
    <property type="molecule type" value="Genomic_DNA"/>
</dbReference>
<feature type="region of interest" description="Disordered" evidence="5">
    <location>
        <begin position="169"/>
        <end position="197"/>
    </location>
</feature>
<name>A0AAD3CVE7_9STRA</name>
<evidence type="ECO:0000313" key="8">
    <source>
        <dbReference type="Proteomes" id="UP001054902"/>
    </source>
</evidence>
<comment type="caution">
    <text evidence="7">The sequence shown here is derived from an EMBL/GenBank/DDBJ whole genome shotgun (WGS) entry which is preliminary data.</text>
</comment>
<evidence type="ECO:0000256" key="5">
    <source>
        <dbReference type="SAM" id="MobiDB-lite"/>
    </source>
</evidence>
<evidence type="ECO:0000256" key="2">
    <source>
        <dbReference type="ARBA" id="ARBA00022692"/>
    </source>
</evidence>
<keyword evidence="8" id="KW-1185">Reference proteome</keyword>
<sequence>MFQSLSLILGPFAATNSPWTLGNQELCNFQGLMFVAGTTGVPFYSAGLAVYYFCRLYKNMSEERIFHKVEKKMHIFIFYFVLLINVFALVKLAINSGTTATTCAYAATPTGCRLQDDVECDENMDTALVLRIIVLIIFPFASLVVIVTLLSLLLWKIAFRERILPPHPVSTREQPADSDEGNGNTTERSTRNDEVQALRSSTVARRSLPANSYRKEMMWQLISYSIVFILTYIPLCSILLLRLLLSKQEPHIVLYFWLQFCGPIQGFFNILIFNRPDARVIKYKYPSLSWSRAFWLVFIHGGDSASITEEEIGIVERSKEDQDAEKFEAELNEVIDAAANDDGLGGQSLQCGDHGRFKLLSDIPEDSTTLNKKSRVKKEYVAYKGVVVPF</sequence>
<evidence type="ECO:0000256" key="4">
    <source>
        <dbReference type="ARBA" id="ARBA00023136"/>
    </source>
</evidence>
<dbReference type="GO" id="GO:0004930">
    <property type="term" value="F:G protein-coupled receptor activity"/>
    <property type="evidence" value="ECO:0007669"/>
    <property type="project" value="TreeGrafter"/>
</dbReference>
<gene>
    <name evidence="7" type="ORF">CTEN210_09060</name>
</gene>
<keyword evidence="4 6" id="KW-0472">Membrane</keyword>
<dbReference type="Gene3D" id="1.20.1070.10">
    <property type="entry name" value="Rhodopsin 7-helix transmembrane proteins"/>
    <property type="match status" value="1"/>
</dbReference>
<feature type="transmembrane region" description="Helical" evidence="6">
    <location>
        <begin position="32"/>
        <end position="54"/>
    </location>
</feature>
<feature type="transmembrane region" description="Helical" evidence="6">
    <location>
        <begin position="75"/>
        <end position="94"/>
    </location>
</feature>
<keyword evidence="3 6" id="KW-1133">Transmembrane helix</keyword>
<comment type="subcellular location">
    <subcellularLocation>
        <location evidence="1">Membrane</location>
        <topology evidence="1">Multi-pass membrane protein</topology>
    </subcellularLocation>
</comment>
<dbReference type="PANTHER" id="PTHR23112">
    <property type="entry name" value="G PROTEIN-COUPLED RECEPTOR 157-RELATED"/>
    <property type="match status" value="1"/>
</dbReference>
<dbReference type="SUPFAM" id="SSF81321">
    <property type="entry name" value="Family A G protein-coupled receptor-like"/>
    <property type="match status" value="1"/>
</dbReference>
<feature type="transmembrane region" description="Helical" evidence="6">
    <location>
        <begin position="221"/>
        <end position="240"/>
    </location>
</feature>
<feature type="transmembrane region" description="Helical" evidence="6">
    <location>
        <begin position="132"/>
        <end position="155"/>
    </location>
</feature>
<dbReference type="GO" id="GO:0005886">
    <property type="term" value="C:plasma membrane"/>
    <property type="evidence" value="ECO:0007669"/>
    <property type="project" value="TreeGrafter"/>
</dbReference>
<proteinExistence type="predicted"/>
<keyword evidence="2 6" id="KW-0812">Transmembrane</keyword>
<reference evidence="7 8" key="1">
    <citation type="journal article" date="2021" name="Sci. Rep.">
        <title>The genome of the diatom Chaetoceros tenuissimus carries an ancient integrated fragment of an extant virus.</title>
        <authorList>
            <person name="Hongo Y."/>
            <person name="Kimura K."/>
            <person name="Takaki Y."/>
            <person name="Yoshida Y."/>
            <person name="Baba S."/>
            <person name="Kobayashi G."/>
            <person name="Nagasaki K."/>
            <person name="Hano T."/>
            <person name="Tomaru Y."/>
        </authorList>
    </citation>
    <scope>NUCLEOTIDE SEQUENCE [LARGE SCALE GENOMIC DNA]</scope>
    <source>
        <strain evidence="7 8">NIES-3715</strain>
    </source>
</reference>
<evidence type="ECO:0000256" key="6">
    <source>
        <dbReference type="SAM" id="Phobius"/>
    </source>
</evidence>
<evidence type="ECO:0000256" key="3">
    <source>
        <dbReference type="ARBA" id="ARBA00022989"/>
    </source>
</evidence>
<feature type="transmembrane region" description="Helical" evidence="6">
    <location>
        <begin position="252"/>
        <end position="273"/>
    </location>
</feature>
<accession>A0AAD3CVE7</accession>
<evidence type="ECO:0000313" key="7">
    <source>
        <dbReference type="EMBL" id="GFH52584.1"/>
    </source>
</evidence>
<protein>
    <submittedName>
        <fullName evidence="7">Uncharacterized protein</fullName>
    </submittedName>
</protein>
<dbReference type="GO" id="GO:0007189">
    <property type="term" value="P:adenylate cyclase-activating G protein-coupled receptor signaling pathway"/>
    <property type="evidence" value="ECO:0007669"/>
    <property type="project" value="TreeGrafter"/>
</dbReference>
<dbReference type="AlphaFoldDB" id="A0AAD3CVE7"/>